<dbReference type="EC" id="2.1.2.9" evidence="2 5"/>
<feature type="domain" description="Formyl transferase N-terminal" evidence="6">
    <location>
        <begin position="19"/>
        <end position="187"/>
    </location>
</feature>
<comment type="catalytic activity">
    <reaction evidence="5">
        <text>L-methionyl-tRNA(fMet) + (6R)-10-formyltetrahydrofolate = N-formyl-L-methionyl-tRNA(fMet) + (6S)-5,6,7,8-tetrahydrofolate + H(+)</text>
        <dbReference type="Rhea" id="RHEA:24380"/>
        <dbReference type="Rhea" id="RHEA-COMP:9952"/>
        <dbReference type="Rhea" id="RHEA-COMP:9953"/>
        <dbReference type="ChEBI" id="CHEBI:15378"/>
        <dbReference type="ChEBI" id="CHEBI:57453"/>
        <dbReference type="ChEBI" id="CHEBI:78530"/>
        <dbReference type="ChEBI" id="CHEBI:78844"/>
        <dbReference type="ChEBI" id="CHEBI:195366"/>
        <dbReference type="EC" id="2.1.2.9"/>
    </reaction>
</comment>
<dbReference type="Pfam" id="PF02911">
    <property type="entry name" value="Formyl_trans_C"/>
    <property type="match status" value="1"/>
</dbReference>
<evidence type="ECO:0000256" key="3">
    <source>
        <dbReference type="ARBA" id="ARBA00022679"/>
    </source>
</evidence>
<dbReference type="PROSITE" id="PS00373">
    <property type="entry name" value="GART"/>
    <property type="match status" value="1"/>
</dbReference>
<dbReference type="GO" id="GO:0005829">
    <property type="term" value="C:cytosol"/>
    <property type="evidence" value="ECO:0007669"/>
    <property type="project" value="TreeGrafter"/>
</dbReference>
<dbReference type="AlphaFoldDB" id="A0A0G0QVN3"/>
<organism evidence="8 9">
    <name type="scientific">candidate division WS6 bacterium GW2011_GWF2_39_15</name>
    <dbReference type="NCBI Taxonomy" id="1619100"/>
    <lineage>
        <taxon>Bacteria</taxon>
        <taxon>Candidatus Dojkabacteria</taxon>
    </lineage>
</organism>
<evidence type="ECO:0000256" key="1">
    <source>
        <dbReference type="ARBA" id="ARBA00010699"/>
    </source>
</evidence>
<dbReference type="InterPro" id="IPR036477">
    <property type="entry name" value="Formyl_transf_N_sf"/>
</dbReference>
<dbReference type="PATRIC" id="fig|1619100.3.peg.727"/>
<sequence>MIEYPMERIKTVFIGSNWESLDVLKTLNKNNRFEIVGLITQGDKPVGRKQILTPTEVKKYGLDNNIPVFITEANEEKYKDAIELFKPELVVCIAFGEIIPEFFLEYPKFGAINIHFSILPKYRGAVPIQMAILKGETETGITVTKMIDKMDAGPILSIFKEQIKDDDTNQSLRERLVAISAQILPDILDKWTKGKIKEVEQDDTLATYCYKADIAKENAQVDFKTHTAEDIDHMVRAFIPWPVAWTILDEQRVKIFKVRVLDVFNELKAGERLEDRKRLVIGTKYKQIEILELQPEGKNLMNVGQYLVGR</sequence>
<comment type="function">
    <text evidence="5">Attaches a formyl group to the free amino group of methionyl-tRNA(fMet). The formyl group appears to play a dual role in the initiator identity of N-formylmethionyl-tRNA by promoting its recognition by IF2 and preventing the misappropriation of this tRNA by the elongation apparatus.</text>
</comment>
<protein>
    <recommendedName>
        <fullName evidence="2 5">Methionyl-tRNA formyltransferase</fullName>
        <ecNumber evidence="2 5">2.1.2.9</ecNumber>
    </recommendedName>
</protein>
<dbReference type="HAMAP" id="MF_00182">
    <property type="entry name" value="Formyl_trans"/>
    <property type="match status" value="1"/>
</dbReference>
<keyword evidence="3 5" id="KW-0808">Transferase</keyword>
<evidence type="ECO:0000259" key="7">
    <source>
        <dbReference type="Pfam" id="PF02911"/>
    </source>
</evidence>
<evidence type="ECO:0000256" key="2">
    <source>
        <dbReference type="ARBA" id="ARBA00012261"/>
    </source>
</evidence>
<dbReference type="InterPro" id="IPR005793">
    <property type="entry name" value="Formyl_trans_C"/>
</dbReference>
<dbReference type="SUPFAM" id="SSF53328">
    <property type="entry name" value="Formyltransferase"/>
    <property type="match status" value="1"/>
</dbReference>
<dbReference type="InterPro" id="IPR001555">
    <property type="entry name" value="GART_AS"/>
</dbReference>
<dbReference type="NCBIfam" id="TIGR00460">
    <property type="entry name" value="fmt"/>
    <property type="match status" value="1"/>
</dbReference>
<evidence type="ECO:0000313" key="8">
    <source>
        <dbReference type="EMBL" id="KKR05672.1"/>
    </source>
</evidence>
<dbReference type="InterPro" id="IPR044135">
    <property type="entry name" value="Met-tRNA-FMT_C"/>
</dbReference>
<dbReference type="PANTHER" id="PTHR11138">
    <property type="entry name" value="METHIONYL-TRNA FORMYLTRANSFERASE"/>
    <property type="match status" value="1"/>
</dbReference>
<gene>
    <name evidence="5" type="primary">fmt</name>
    <name evidence="8" type="ORF">UT34_C0002G0179</name>
</gene>
<dbReference type="InterPro" id="IPR005794">
    <property type="entry name" value="Fmt"/>
</dbReference>
<accession>A0A0G0QVN3</accession>
<dbReference type="CDD" id="cd08646">
    <property type="entry name" value="FMT_core_Met-tRNA-FMT_N"/>
    <property type="match status" value="1"/>
</dbReference>
<reference evidence="8 9" key="1">
    <citation type="journal article" date="2015" name="Nature">
        <title>rRNA introns, odd ribosomes, and small enigmatic genomes across a large radiation of phyla.</title>
        <authorList>
            <person name="Brown C.T."/>
            <person name="Hug L.A."/>
            <person name="Thomas B.C."/>
            <person name="Sharon I."/>
            <person name="Castelle C.J."/>
            <person name="Singh A."/>
            <person name="Wilkins M.J."/>
            <person name="Williams K.H."/>
            <person name="Banfield J.F."/>
        </authorList>
    </citation>
    <scope>NUCLEOTIDE SEQUENCE [LARGE SCALE GENOMIC DNA]</scope>
</reference>
<dbReference type="InterPro" id="IPR002376">
    <property type="entry name" value="Formyl_transf_N"/>
</dbReference>
<evidence type="ECO:0000259" key="6">
    <source>
        <dbReference type="Pfam" id="PF00551"/>
    </source>
</evidence>
<dbReference type="Proteomes" id="UP000034799">
    <property type="component" value="Unassembled WGS sequence"/>
</dbReference>
<feature type="domain" description="Formyl transferase C-terminal" evidence="7">
    <location>
        <begin position="214"/>
        <end position="309"/>
    </location>
</feature>
<dbReference type="Pfam" id="PF00551">
    <property type="entry name" value="Formyl_trans_N"/>
    <property type="match status" value="1"/>
</dbReference>
<dbReference type="Gene3D" id="3.40.50.12230">
    <property type="match status" value="1"/>
</dbReference>
<evidence type="ECO:0000313" key="9">
    <source>
        <dbReference type="Proteomes" id="UP000034799"/>
    </source>
</evidence>
<dbReference type="PANTHER" id="PTHR11138:SF5">
    <property type="entry name" value="METHIONYL-TRNA FORMYLTRANSFERASE, MITOCHONDRIAL"/>
    <property type="match status" value="1"/>
</dbReference>
<feature type="binding site" evidence="5">
    <location>
        <begin position="117"/>
        <end position="120"/>
    </location>
    <ligand>
        <name>(6S)-5,6,7,8-tetrahydrofolate</name>
        <dbReference type="ChEBI" id="CHEBI:57453"/>
    </ligand>
</feature>
<dbReference type="STRING" id="1619100.UT34_C0002G0179"/>
<evidence type="ECO:0000256" key="4">
    <source>
        <dbReference type="ARBA" id="ARBA00022917"/>
    </source>
</evidence>
<keyword evidence="4 5" id="KW-0648">Protein biosynthesis</keyword>
<dbReference type="InterPro" id="IPR011034">
    <property type="entry name" value="Formyl_transferase-like_C_sf"/>
</dbReference>
<dbReference type="CDD" id="cd08704">
    <property type="entry name" value="Met_tRNA_FMT_C"/>
    <property type="match status" value="1"/>
</dbReference>
<dbReference type="GO" id="GO:0004479">
    <property type="term" value="F:methionyl-tRNA formyltransferase activity"/>
    <property type="evidence" value="ECO:0007669"/>
    <property type="project" value="UniProtKB-UniRule"/>
</dbReference>
<dbReference type="InterPro" id="IPR041711">
    <property type="entry name" value="Met-tRNA-FMT_N"/>
</dbReference>
<comment type="caution">
    <text evidence="8">The sequence shown here is derived from an EMBL/GenBank/DDBJ whole genome shotgun (WGS) entry which is preliminary data.</text>
</comment>
<evidence type="ECO:0000256" key="5">
    <source>
        <dbReference type="HAMAP-Rule" id="MF_00182"/>
    </source>
</evidence>
<name>A0A0G0QVN3_9BACT</name>
<comment type="similarity">
    <text evidence="1 5">Belongs to the Fmt family.</text>
</comment>
<proteinExistence type="inferred from homology"/>
<dbReference type="EMBL" id="LBWK01000002">
    <property type="protein sequence ID" value="KKR05672.1"/>
    <property type="molecule type" value="Genomic_DNA"/>
</dbReference>
<dbReference type="SUPFAM" id="SSF50486">
    <property type="entry name" value="FMT C-terminal domain-like"/>
    <property type="match status" value="1"/>
</dbReference>